<keyword evidence="4 8" id="KW-0378">Hydrolase</keyword>
<evidence type="ECO:0000256" key="3">
    <source>
        <dbReference type="ARBA" id="ARBA00022723"/>
    </source>
</evidence>
<comment type="cofactor">
    <cofactor evidence="1">
        <name>Ca(2+)</name>
        <dbReference type="ChEBI" id="CHEBI:29108"/>
    </cofactor>
</comment>
<evidence type="ECO:0000256" key="4">
    <source>
        <dbReference type="ARBA" id="ARBA00022801"/>
    </source>
</evidence>
<dbReference type="PROSITE" id="PS00138">
    <property type="entry name" value="SUBTILASE_SER"/>
    <property type="match status" value="1"/>
</dbReference>
<dbReference type="CDD" id="cd11377">
    <property type="entry name" value="Pro-peptidase_S53"/>
    <property type="match status" value="1"/>
</dbReference>
<organism evidence="11 12">
    <name type="scientific">Solirubrobacter ginsenosidimutans</name>
    <dbReference type="NCBI Taxonomy" id="490573"/>
    <lineage>
        <taxon>Bacteria</taxon>
        <taxon>Bacillati</taxon>
        <taxon>Actinomycetota</taxon>
        <taxon>Thermoleophilia</taxon>
        <taxon>Solirubrobacterales</taxon>
        <taxon>Solirubrobacteraceae</taxon>
        <taxon>Solirubrobacter</taxon>
    </lineage>
</organism>
<evidence type="ECO:0000259" key="10">
    <source>
        <dbReference type="PROSITE" id="PS51695"/>
    </source>
</evidence>
<accession>A0A9X3N2N5</accession>
<comment type="similarity">
    <text evidence="8">Belongs to the peptidase S8 family.</text>
</comment>
<dbReference type="InterPro" id="IPR036852">
    <property type="entry name" value="Peptidase_S8/S53_dom_sf"/>
</dbReference>
<keyword evidence="9" id="KW-0732">Signal</keyword>
<sequence length="639" mass="65159">MREGLPARAGRAALVACAAGLAAAPGALAAPAGRKPIAAAGPQVTLDAVDQGAAAKTAPQSLRVYLAPNGGEDALKQAVADVSTPGSPTYGHFLTPDQFRAKYAPSGATIKAVKHWLKAQGLQPAGAEASGRYITATGTAAAAEAAFATTLHEFTKGDETFQAPTATPTVPDAVASSILAVSGLATADKMMKPLQSFPPPAAYVNARPCSTSYGSTPGTFQADAQTPLPLLEGATVPYSLCGYEPGQLRSAYEGGTTFTGAGQTVGIVDAYASPTIEADANTYATRHGDAAFAAGQLSQVTPNDFTHGTECDASGWYGEETLDVEAVHAMAPGANVRYYGAQSCDDSDLADALDTVVDDNAVSIVSSSWGGPESTEALEDVVADEQAFQQGALQGITFFFSSGDNGDELANTGLLQADYPASDPYVTSVGGTSTGIGADGALSFLTGWGTQKYALSDDGKSWTPQGFVDGSGGGYSRLFKRPDYQSGIIAPRSPAGRAYPDVAMDADPTTGMLVGETQQFPTGAAYGEHRVGGTSLAAPLMAAMQALTQQRAGGRMGFINPALYQAGNGQSGQFLDVTGPGPDAGNVRADYVNGLDPSGGIVYSVRTFDQDSSLVVTPGWDDVTGLGVPSPNYINAFGG</sequence>
<dbReference type="PROSITE" id="PS51892">
    <property type="entry name" value="SUBTILASE"/>
    <property type="match status" value="1"/>
</dbReference>
<dbReference type="PROSITE" id="PS51695">
    <property type="entry name" value="SEDOLISIN"/>
    <property type="match status" value="1"/>
</dbReference>
<keyword evidence="2 8" id="KW-0645">Protease</keyword>
<dbReference type="GO" id="GO:0046872">
    <property type="term" value="F:metal ion binding"/>
    <property type="evidence" value="ECO:0007669"/>
    <property type="project" value="UniProtKB-KW"/>
</dbReference>
<feature type="chain" id="PRO_5040853670" evidence="9">
    <location>
        <begin position="30"/>
        <end position="639"/>
    </location>
</feature>
<comment type="caution">
    <text evidence="11">The sequence shown here is derived from an EMBL/GenBank/DDBJ whole genome shotgun (WGS) entry which is preliminary data.</text>
</comment>
<feature type="domain" description="Peptidase S53" evidence="10">
    <location>
        <begin position="242"/>
        <end position="639"/>
    </location>
</feature>
<dbReference type="Gene3D" id="3.40.50.200">
    <property type="entry name" value="Peptidase S8/S53 domain"/>
    <property type="match status" value="1"/>
</dbReference>
<dbReference type="PANTHER" id="PTHR14218">
    <property type="entry name" value="PROTEASE S8 TRIPEPTIDYL PEPTIDASE I CLN2"/>
    <property type="match status" value="1"/>
</dbReference>
<feature type="active site" description="Charge relay system" evidence="8">
    <location>
        <position position="307"/>
    </location>
</feature>
<reference evidence="11" key="1">
    <citation type="submission" date="2022-10" db="EMBL/GenBank/DDBJ databases">
        <title>The WGS of Solirubrobacter ginsenosidimutans DSM 21036.</title>
        <authorList>
            <person name="Jiang Z."/>
        </authorList>
    </citation>
    <scope>NUCLEOTIDE SEQUENCE</scope>
    <source>
        <strain evidence="11">DSM 21036</strain>
    </source>
</reference>
<dbReference type="GO" id="GO:0008240">
    <property type="term" value="F:tripeptidyl-peptidase activity"/>
    <property type="evidence" value="ECO:0007669"/>
    <property type="project" value="TreeGrafter"/>
</dbReference>
<dbReference type="GO" id="GO:0006508">
    <property type="term" value="P:proteolysis"/>
    <property type="evidence" value="ECO:0007669"/>
    <property type="project" value="UniProtKB-KW"/>
</dbReference>
<keyword evidence="5 8" id="KW-0720">Serine protease</keyword>
<dbReference type="Proteomes" id="UP001149140">
    <property type="component" value="Unassembled WGS sequence"/>
</dbReference>
<name>A0A9X3N2N5_9ACTN</name>
<feature type="active site" description="Charge relay system" evidence="8">
    <location>
        <position position="535"/>
    </location>
</feature>
<evidence type="ECO:0000256" key="2">
    <source>
        <dbReference type="ARBA" id="ARBA00022670"/>
    </source>
</evidence>
<dbReference type="SUPFAM" id="SSF52743">
    <property type="entry name" value="Subtilisin-like"/>
    <property type="match status" value="1"/>
</dbReference>
<dbReference type="EMBL" id="JAPDOD010000059">
    <property type="protein sequence ID" value="MDA0166151.1"/>
    <property type="molecule type" value="Genomic_DNA"/>
</dbReference>
<keyword evidence="12" id="KW-1185">Reference proteome</keyword>
<dbReference type="CDD" id="cd04056">
    <property type="entry name" value="Peptidases_S53"/>
    <property type="match status" value="1"/>
</dbReference>
<evidence type="ECO:0000256" key="8">
    <source>
        <dbReference type="PROSITE-ProRule" id="PRU01240"/>
    </source>
</evidence>
<feature type="active site" description="Charge relay system" evidence="8">
    <location>
        <position position="269"/>
    </location>
</feature>
<evidence type="ECO:0000256" key="6">
    <source>
        <dbReference type="ARBA" id="ARBA00022837"/>
    </source>
</evidence>
<protein>
    <submittedName>
        <fullName evidence="11">S53 family peptidase</fullName>
    </submittedName>
</protein>
<evidence type="ECO:0000256" key="1">
    <source>
        <dbReference type="ARBA" id="ARBA00001913"/>
    </source>
</evidence>
<dbReference type="InterPro" id="IPR000209">
    <property type="entry name" value="Peptidase_S8/S53_dom"/>
</dbReference>
<dbReference type="GO" id="GO:0004252">
    <property type="term" value="F:serine-type endopeptidase activity"/>
    <property type="evidence" value="ECO:0007669"/>
    <property type="project" value="UniProtKB-UniRule"/>
</dbReference>
<dbReference type="InterPro" id="IPR050819">
    <property type="entry name" value="Tripeptidyl-peptidase_I"/>
</dbReference>
<evidence type="ECO:0000313" key="12">
    <source>
        <dbReference type="Proteomes" id="UP001149140"/>
    </source>
</evidence>
<dbReference type="InterPro" id="IPR015366">
    <property type="entry name" value="S53_propep"/>
</dbReference>
<dbReference type="Pfam" id="PF00082">
    <property type="entry name" value="Peptidase_S8"/>
    <property type="match status" value="1"/>
</dbReference>
<evidence type="ECO:0000256" key="7">
    <source>
        <dbReference type="ARBA" id="ARBA00023145"/>
    </source>
</evidence>
<dbReference type="InterPro" id="IPR023828">
    <property type="entry name" value="Peptidase_S8_Ser-AS"/>
</dbReference>
<dbReference type="RefSeq" id="WP_270045412.1">
    <property type="nucleotide sequence ID" value="NZ_JAPDOD010000059.1"/>
</dbReference>
<dbReference type="SMART" id="SM00944">
    <property type="entry name" value="Pro-kuma_activ"/>
    <property type="match status" value="1"/>
</dbReference>
<keyword evidence="3" id="KW-0479">Metal-binding</keyword>
<proteinExistence type="inferred from homology"/>
<evidence type="ECO:0000256" key="5">
    <source>
        <dbReference type="ARBA" id="ARBA00022825"/>
    </source>
</evidence>
<evidence type="ECO:0000313" key="11">
    <source>
        <dbReference type="EMBL" id="MDA0166151.1"/>
    </source>
</evidence>
<dbReference type="AlphaFoldDB" id="A0A9X3N2N5"/>
<evidence type="ECO:0000256" key="9">
    <source>
        <dbReference type="SAM" id="SignalP"/>
    </source>
</evidence>
<gene>
    <name evidence="11" type="ORF">OM076_38155</name>
</gene>
<dbReference type="SUPFAM" id="SSF54897">
    <property type="entry name" value="Protease propeptides/inhibitors"/>
    <property type="match status" value="1"/>
</dbReference>
<dbReference type="InterPro" id="IPR030400">
    <property type="entry name" value="Sedolisin_dom"/>
</dbReference>
<keyword evidence="6" id="KW-0106">Calcium</keyword>
<keyword evidence="7" id="KW-0865">Zymogen</keyword>
<feature type="signal peptide" evidence="9">
    <location>
        <begin position="1"/>
        <end position="29"/>
    </location>
</feature>
<dbReference type="PANTHER" id="PTHR14218:SF15">
    <property type="entry name" value="TRIPEPTIDYL-PEPTIDASE 1"/>
    <property type="match status" value="1"/>
</dbReference>
<dbReference type="Pfam" id="PF09286">
    <property type="entry name" value="Pro-kuma_activ"/>
    <property type="match status" value="1"/>
</dbReference>